<dbReference type="Gene3D" id="1.10.45.10">
    <property type="entry name" value="Vanillyl-alcohol Oxidase, Chain A, domain 4"/>
    <property type="match status" value="1"/>
</dbReference>
<evidence type="ECO:0000313" key="6">
    <source>
        <dbReference type="EMBL" id="PHQ47866.1"/>
    </source>
</evidence>
<dbReference type="NCBIfam" id="TIGR01679">
    <property type="entry name" value="bact_FAD_ox"/>
    <property type="match status" value="1"/>
</dbReference>
<dbReference type="Pfam" id="PF01565">
    <property type="entry name" value="FAD_binding_4"/>
    <property type="match status" value="1"/>
</dbReference>
<dbReference type="Proteomes" id="UP000222531">
    <property type="component" value="Unassembled WGS sequence"/>
</dbReference>
<gene>
    <name evidence="6" type="ORF">BLA24_30630</name>
</gene>
<dbReference type="UniPathway" id="UPA00132"/>
<dbReference type="OrthoDB" id="9800184at2"/>
<dbReference type="GO" id="GO:0080049">
    <property type="term" value="F:L-gulono-1,4-lactone dehydrogenase activity"/>
    <property type="evidence" value="ECO:0007669"/>
    <property type="project" value="TreeGrafter"/>
</dbReference>
<dbReference type="GO" id="GO:0003885">
    <property type="term" value="F:D-arabinono-1,4-lactone oxidase activity"/>
    <property type="evidence" value="ECO:0007669"/>
    <property type="project" value="InterPro"/>
</dbReference>
<dbReference type="Gene3D" id="3.30.43.10">
    <property type="entry name" value="Uridine Diphospho-n-acetylenolpyruvylglucosamine Reductase, domain 2"/>
    <property type="match status" value="1"/>
</dbReference>
<protein>
    <submittedName>
        <fullName evidence="6">FAD-linked oxidoreductase</fullName>
    </submittedName>
</protein>
<dbReference type="PROSITE" id="PS51387">
    <property type="entry name" value="FAD_PCMH"/>
    <property type="match status" value="1"/>
</dbReference>
<dbReference type="GO" id="GO:0071949">
    <property type="term" value="F:FAD binding"/>
    <property type="evidence" value="ECO:0007669"/>
    <property type="project" value="InterPro"/>
</dbReference>
<accession>A0A2G1X9H0</accession>
<evidence type="ECO:0000259" key="5">
    <source>
        <dbReference type="PROSITE" id="PS51387"/>
    </source>
</evidence>
<evidence type="ECO:0000256" key="1">
    <source>
        <dbReference type="ARBA" id="ARBA00005147"/>
    </source>
</evidence>
<dbReference type="SUPFAM" id="SSF56176">
    <property type="entry name" value="FAD-binding/transporter-associated domain-like"/>
    <property type="match status" value="1"/>
</dbReference>
<dbReference type="GO" id="GO:0019853">
    <property type="term" value="P:L-ascorbic acid biosynthetic process"/>
    <property type="evidence" value="ECO:0007669"/>
    <property type="project" value="UniProtKB-UniPathway"/>
</dbReference>
<dbReference type="InterPro" id="IPR016166">
    <property type="entry name" value="FAD-bd_PCMH"/>
</dbReference>
<organism evidence="6 7">
    <name type="scientific">Streptomyces cinnamoneus</name>
    <name type="common">Streptoverticillium cinnamoneum</name>
    <dbReference type="NCBI Taxonomy" id="53446"/>
    <lineage>
        <taxon>Bacteria</taxon>
        <taxon>Bacillati</taxon>
        <taxon>Actinomycetota</taxon>
        <taxon>Actinomycetes</taxon>
        <taxon>Kitasatosporales</taxon>
        <taxon>Streptomycetaceae</taxon>
        <taxon>Streptomyces</taxon>
        <taxon>Streptomyces cinnamoneus group</taxon>
    </lineage>
</organism>
<dbReference type="EMBL" id="NHZO01000168">
    <property type="protein sequence ID" value="PHQ47866.1"/>
    <property type="molecule type" value="Genomic_DNA"/>
</dbReference>
<evidence type="ECO:0000256" key="2">
    <source>
        <dbReference type="ARBA" id="ARBA00005466"/>
    </source>
</evidence>
<name>A0A2G1X9H0_STRCJ</name>
<comment type="caution">
    <text evidence="6">The sequence shown here is derived from an EMBL/GenBank/DDBJ whole genome shotgun (WGS) entry which is preliminary data.</text>
</comment>
<proteinExistence type="inferred from homology"/>
<dbReference type="InterPro" id="IPR036318">
    <property type="entry name" value="FAD-bd_PCMH-like_sf"/>
</dbReference>
<dbReference type="Gene3D" id="3.30.70.2520">
    <property type="match status" value="1"/>
</dbReference>
<dbReference type="Pfam" id="PF04030">
    <property type="entry name" value="ALO"/>
    <property type="match status" value="1"/>
</dbReference>
<dbReference type="PANTHER" id="PTHR43762:SF1">
    <property type="entry name" value="D-ARABINONO-1,4-LACTONE OXIDASE"/>
    <property type="match status" value="1"/>
</dbReference>
<dbReference type="InterPro" id="IPR010031">
    <property type="entry name" value="FAD_lactone_oxidase-like"/>
</dbReference>
<dbReference type="InterPro" id="IPR006093">
    <property type="entry name" value="Oxy_OxRdtase_FAD_BS"/>
</dbReference>
<dbReference type="InterPro" id="IPR016169">
    <property type="entry name" value="FAD-bd_PCMH_sub2"/>
</dbReference>
<evidence type="ECO:0000256" key="3">
    <source>
        <dbReference type="ARBA" id="ARBA00022644"/>
    </source>
</evidence>
<dbReference type="InterPro" id="IPR006094">
    <property type="entry name" value="Oxid_FAD_bind_N"/>
</dbReference>
<dbReference type="PIRSF" id="PIRSF000136">
    <property type="entry name" value="LGO_GLO"/>
    <property type="match status" value="1"/>
</dbReference>
<dbReference type="InterPro" id="IPR016167">
    <property type="entry name" value="FAD-bd_PCMH_sub1"/>
</dbReference>
<feature type="domain" description="FAD-binding PCMH-type" evidence="5">
    <location>
        <begin position="21"/>
        <end position="191"/>
    </location>
</feature>
<dbReference type="InterPro" id="IPR016171">
    <property type="entry name" value="Vanillyl_alc_oxidase_C-sub2"/>
</dbReference>
<dbReference type="AlphaFoldDB" id="A0A2G1X9H0"/>
<keyword evidence="4" id="KW-0560">Oxidoreductase</keyword>
<dbReference type="RefSeq" id="WP_099202387.1">
    <property type="nucleotide sequence ID" value="NZ_JBIRXA010000011.1"/>
</dbReference>
<reference evidence="6 7" key="1">
    <citation type="journal article" date="2017" name="Biochemistry">
        <title>Identification of the Biosynthetic Pathway for the Antibiotic Bicyclomycin.</title>
        <authorList>
            <person name="Patteson J."/>
            <person name="Cai W."/>
            <person name="Johnson R.A."/>
            <person name="Santa Maria K."/>
            <person name="Li B."/>
        </authorList>
    </citation>
    <scope>NUCLEOTIDE SEQUENCE [LARGE SCALE GENOMIC DNA]</scope>
    <source>
        <strain evidence="6 7">ATCC 21532</strain>
    </source>
</reference>
<comment type="similarity">
    <text evidence="2">Belongs to the oxygen-dependent FAD-linked oxidoreductase family.</text>
</comment>
<dbReference type="Gene3D" id="3.30.465.10">
    <property type="match status" value="1"/>
</dbReference>
<dbReference type="GO" id="GO:0016020">
    <property type="term" value="C:membrane"/>
    <property type="evidence" value="ECO:0007669"/>
    <property type="project" value="InterPro"/>
</dbReference>
<keyword evidence="7" id="KW-1185">Reference proteome</keyword>
<evidence type="ECO:0000256" key="4">
    <source>
        <dbReference type="ARBA" id="ARBA00023002"/>
    </source>
</evidence>
<comment type="pathway">
    <text evidence="1">Cofactor biosynthesis; L-ascorbate biosynthesis.</text>
</comment>
<dbReference type="InterPro" id="IPR007173">
    <property type="entry name" value="ALO_C"/>
</dbReference>
<dbReference type="PROSITE" id="PS00862">
    <property type="entry name" value="OX2_COVAL_FAD"/>
    <property type="match status" value="1"/>
</dbReference>
<dbReference type="PANTHER" id="PTHR43762">
    <property type="entry name" value="L-GULONOLACTONE OXIDASE"/>
    <property type="match status" value="1"/>
</dbReference>
<evidence type="ECO:0000313" key="7">
    <source>
        <dbReference type="Proteomes" id="UP000222531"/>
    </source>
</evidence>
<keyword evidence="3" id="KW-0060">Ascorbate biosynthesis</keyword>
<sequence length="441" mass="47220">MTATTRTARASGAWRNWAGNVTVRPAGTVAPATTEELAEAVARAAADGLKVKAVGTGHSFTTAAATDGLLIRPERLTGVRAVDRDAGTVTVAAGTTLRRLNETLSARGLSLTNMGDIMEQTVSGAVSTGTHGTGRDSGAIAAQLRGLELVTADGSVLTCSAVENPDVFAAARVGLGALGVITALTFAVEPEFLLRAREEPMPFGRVTSEFEQLVAENEHFEFYWFPHTDSCTTKRNNRSAGPAAPAGRVSAWVEDELLSNGLFGAVCALGRAVPAAVPGIARLSSRALSARTYTDVPHRVFTSPRRVRFLEMEYALPRAAATAALRELRAMIERKGLRIGFPVEVRTAPADDIPLSTASGRDTAYIAVHMYRGTPHRAYFTAAEQIMLAHGGRPHWGKLHSRDAEYLAGVYPRFGEFAAVRDRLDPHRVFGNDYLRRVLGE</sequence>